<feature type="region of interest" description="Disordered" evidence="6">
    <location>
        <begin position="1"/>
        <end position="20"/>
    </location>
</feature>
<dbReference type="Pfam" id="PF04542">
    <property type="entry name" value="Sigma70_r2"/>
    <property type="match status" value="1"/>
</dbReference>
<reference evidence="10" key="1">
    <citation type="journal article" date="2019" name="Int. J. Syst. Evol. Microbiol.">
        <title>The Global Catalogue of Microorganisms (GCM) 10K type strain sequencing project: providing services to taxonomists for standard genome sequencing and annotation.</title>
        <authorList>
            <consortium name="The Broad Institute Genomics Platform"/>
            <consortium name="The Broad Institute Genome Sequencing Center for Infectious Disease"/>
            <person name="Wu L."/>
            <person name="Ma J."/>
        </authorList>
    </citation>
    <scope>NUCLEOTIDE SEQUENCE [LARGE SCALE GENOMIC DNA]</scope>
    <source>
        <strain evidence="10">YIM 94188</strain>
    </source>
</reference>
<evidence type="ECO:0000256" key="6">
    <source>
        <dbReference type="SAM" id="MobiDB-lite"/>
    </source>
</evidence>
<dbReference type="RefSeq" id="WP_136431604.1">
    <property type="nucleotide sequence ID" value="NZ_JBHSNS010000007.1"/>
</dbReference>
<protein>
    <submittedName>
        <fullName evidence="9">RNA polymerase sigma factor</fullName>
    </submittedName>
</protein>
<dbReference type="InterPro" id="IPR014284">
    <property type="entry name" value="RNA_pol_sigma-70_dom"/>
</dbReference>
<keyword evidence="10" id="KW-1185">Reference proteome</keyword>
<comment type="caution">
    <text evidence="9">The sequence shown here is derived from an EMBL/GenBank/DDBJ whole genome shotgun (WGS) entry which is preliminary data.</text>
</comment>
<proteinExistence type="inferred from homology"/>
<dbReference type="CDD" id="cd06171">
    <property type="entry name" value="Sigma70_r4"/>
    <property type="match status" value="1"/>
</dbReference>
<evidence type="ECO:0000313" key="9">
    <source>
        <dbReference type="EMBL" id="MFC5730149.1"/>
    </source>
</evidence>
<evidence type="ECO:0000256" key="3">
    <source>
        <dbReference type="ARBA" id="ARBA00023082"/>
    </source>
</evidence>
<dbReference type="InterPro" id="IPR013324">
    <property type="entry name" value="RNA_pol_sigma_r3/r4-like"/>
</dbReference>
<dbReference type="InterPro" id="IPR007627">
    <property type="entry name" value="RNA_pol_sigma70_r2"/>
</dbReference>
<dbReference type="NCBIfam" id="TIGR02937">
    <property type="entry name" value="sigma70-ECF"/>
    <property type="match status" value="1"/>
</dbReference>
<dbReference type="Gene3D" id="1.10.10.10">
    <property type="entry name" value="Winged helix-like DNA-binding domain superfamily/Winged helix DNA-binding domain"/>
    <property type="match status" value="1"/>
</dbReference>
<keyword evidence="3" id="KW-0731">Sigma factor</keyword>
<evidence type="ECO:0000259" key="7">
    <source>
        <dbReference type="Pfam" id="PF04542"/>
    </source>
</evidence>
<evidence type="ECO:0000256" key="2">
    <source>
        <dbReference type="ARBA" id="ARBA00023015"/>
    </source>
</evidence>
<accession>A0ABW0ZL42</accession>
<evidence type="ECO:0000256" key="5">
    <source>
        <dbReference type="ARBA" id="ARBA00023163"/>
    </source>
</evidence>
<comment type="similarity">
    <text evidence="1">Belongs to the sigma-70 factor family. ECF subfamily.</text>
</comment>
<feature type="domain" description="RNA polymerase sigma-70 region 2" evidence="7">
    <location>
        <begin position="41"/>
        <end position="104"/>
    </location>
</feature>
<dbReference type="SUPFAM" id="SSF88659">
    <property type="entry name" value="Sigma3 and sigma4 domains of RNA polymerase sigma factors"/>
    <property type="match status" value="1"/>
</dbReference>
<dbReference type="InterPro" id="IPR036388">
    <property type="entry name" value="WH-like_DNA-bd_sf"/>
</dbReference>
<dbReference type="Proteomes" id="UP001596072">
    <property type="component" value="Unassembled WGS sequence"/>
</dbReference>
<dbReference type="Gene3D" id="1.10.1740.10">
    <property type="match status" value="1"/>
</dbReference>
<dbReference type="PANTHER" id="PTHR43133">
    <property type="entry name" value="RNA POLYMERASE ECF-TYPE SIGMA FACTO"/>
    <property type="match status" value="1"/>
</dbReference>
<dbReference type="SUPFAM" id="SSF88946">
    <property type="entry name" value="Sigma2 domain of RNA polymerase sigma factors"/>
    <property type="match status" value="1"/>
</dbReference>
<dbReference type="InterPro" id="IPR013249">
    <property type="entry name" value="RNA_pol_sigma70_r4_t2"/>
</dbReference>
<evidence type="ECO:0000313" key="10">
    <source>
        <dbReference type="Proteomes" id="UP001596072"/>
    </source>
</evidence>
<dbReference type="Pfam" id="PF08281">
    <property type="entry name" value="Sigma70_r4_2"/>
    <property type="match status" value="1"/>
</dbReference>
<keyword evidence="2" id="KW-0805">Transcription regulation</keyword>
<dbReference type="InterPro" id="IPR039425">
    <property type="entry name" value="RNA_pol_sigma-70-like"/>
</dbReference>
<sequence length="193" mass="21140">MTDRPTSGPDAGAAGAPQVEQDTVAALAAREQERDDAVEQLFHSHRAGLVRLASLLGAESDAEDVVAEAYWQLYRSWNKLRSPDAALSYLRGVIVNLVRMRTRRLIVSRRHVEWAPPEVDSAENEAMLRDDQRAVVAALRKLPARQREALVLRYWGSLKEAEIAEAMGISAGAVKSHVSRGMAALTTELGASE</sequence>
<dbReference type="PANTHER" id="PTHR43133:SF50">
    <property type="entry name" value="ECF RNA POLYMERASE SIGMA FACTOR SIGM"/>
    <property type="match status" value="1"/>
</dbReference>
<evidence type="ECO:0000256" key="1">
    <source>
        <dbReference type="ARBA" id="ARBA00010641"/>
    </source>
</evidence>
<dbReference type="EMBL" id="JBHSNS010000007">
    <property type="protein sequence ID" value="MFC5730149.1"/>
    <property type="molecule type" value="Genomic_DNA"/>
</dbReference>
<keyword evidence="4" id="KW-0238">DNA-binding</keyword>
<dbReference type="InterPro" id="IPR013325">
    <property type="entry name" value="RNA_pol_sigma_r2"/>
</dbReference>
<gene>
    <name evidence="9" type="ORF">ACFPQB_14600</name>
</gene>
<evidence type="ECO:0000259" key="8">
    <source>
        <dbReference type="Pfam" id="PF08281"/>
    </source>
</evidence>
<feature type="domain" description="RNA polymerase sigma factor 70 region 4 type 2" evidence="8">
    <location>
        <begin position="133"/>
        <end position="185"/>
    </location>
</feature>
<dbReference type="InterPro" id="IPR014325">
    <property type="entry name" value="RNA_pol_sigma-E_actinobac"/>
</dbReference>
<evidence type="ECO:0000256" key="4">
    <source>
        <dbReference type="ARBA" id="ARBA00023125"/>
    </source>
</evidence>
<dbReference type="NCBIfam" id="TIGR02983">
    <property type="entry name" value="SigE-fam_strep"/>
    <property type="match status" value="1"/>
</dbReference>
<organism evidence="9 10">
    <name type="scientific">Nocardioides vastitatis</name>
    <dbReference type="NCBI Taxonomy" id="2568655"/>
    <lineage>
        <taxon>Bacteria</taxon>
        <taxon>Bacillati</taxon>
        <taxon>Actinomycetota</taxon>
        <taxon>Actinomycetes</taxon>
        <taxon>Propionibacteriales</taxon>
        <taxon>Nocardioidaceae</taxon>
        <taxon>Nocardioides</taxon>
    </lineage>
</organism>
<keyword evidence="5" id="KW-0804">Transcription</keyword>
<name>A0ABW0ZL42_9ACTN</name>